<comment type="caution">
    <text evidence="1">The sequence shown here is derived from an EMBL/GenBank/DDBJ whole genome shotgun (WGS) entry which is preliminary data.</text>
</comment>
<name>A0A1Y2ECE0_9FUNG</name>
<gene>
    <name evidence="1" type="ORF">LY90DRAFT_211508</name>
</gene>
<evidence type="ECO:0000313" key="1">
    <source>
        <dbReference type="EMBL" id="ORY69231.1"/>
    </source>
</evidence>
<evidence type="ECO:0000313" key="2">
    <source>
        <dbReference type="Proteomes" id="UP000193920"/>
    </source>
</evidence>
<proteinExistence type="predicted"/>
<sequence length="136" mass="16228">MIKNLDITKSFQEISNESTLSLNASTQYANDTNLNINNHNPNGEFNIENIINLIYEIKNEKDFYELKRSVVATRNPEFIYRFSQGILDIFFEEQNFEIAFSNNSNITISQKNIIYDETLNYYWNKVRRIIHYLSFY</sequence>
<reference evidence="1 2" key="1">
    <citation type="submission" date="2016-08" db="EMBL/GenBank/DDBJ databases">
        <title>A Parts List for Fungal Cellulosomes Revealed by Comparative Genomics.</title>
        <authorList>
            <consortium name="DOE Joint Genome Institute"/>
            <person name="Haitjema C.H."/>
            <person name="Gilmore S.P."/>
            <person name="Henske J.K."/>
            <person name="Solomon K.V."/>
            <person name="De Groot R."/>
            <person name="Kuo A."/>
            <person name="Mondo S.J."/>
            <person name="Salamov A.A."/>
            <person name="Labutti K."/>
            <person name="Zhao Z."/>
            <person name="Chiniquy J."/>
            <person name="Barry K."/>
            <person name="Brewer H.M."/>
            <person name="Purvine S.O."/>
            <person name="Wright A.T."/>
            <person name="Boxma B."/>
            <person name="Van Alen T."/>
            <person name="Hackstein J.H."/>
            <person name="Baker S.E."/>
            <person name="Grigoriev I.V."/>
            <person name="O'Malley M.A."/>
        </authorList>
    </citation>
    <scope>NUCLEOTIDE SEQUENCE [LARGE SCALE GENOMIC DNA]</scope>
    <source>
        <strain evidence="1 2">G1</strain>
    </source>
</reference>
<dbReference type="STRING" id="1754190.A0A1Y2ECE0"/>
<dbReference type="EMBL" id="MCOG01000045">
    <property type="protein sequence ID" value="ORY69231.1"/>
    <property type="molecule type" value="Genomic_DNA"/>
</dbReference>
<protein>
    <submittedName>
        <fullName evidence="1">Uncharacterized protein</fullName>
    </submittedName>
</protein>
<accession>A0A1Y2ECE0</accession>
<dbReference type="Proteomes" id="UP000193920">
    <property type="component" value="Unassembled WGS sequence"/>
</dbReference>
<dbReference type="AlphaFoldDB" id="A0A1Y2ECE0"/>
<keyword evidence="2" id="KW-1185">Reference proteome</keyword>
<organism evidence="1 2">
    <name type="scientific">Neocallimastix californiae</name>
    <dbReference type="NCBI Taxonomy" id="1754190"/>
    <lineage>
        <taxon>Eukaryota</taxon>
        <taxon>Fungi</taxon>
        <taxon>Fungi incertae sedis</taxon>
        <taxon>Chytridiomycota</taxon>
        <taxon>Chytridiomycota incertae sedis</taxon>
        <taxon>Neocallimastigomycetes</taxon>
        <taxon>Neocallimastigales</taxon>
        <taxon>Neocallimastigaceae</taxon>
        <taxon>Neocallimastix</taxon>
    </lineage>
</organism>